<keyword evidence="2" id="KW-1185">Reference proteome</keyword>
<proteinExistence type="predicted"/>
<sequence length="50" mass="5555">MQELVGHCIKCNKPIMCEDGFLNGIVVEDKTLICFECSENEQSQSTFAGD</sequence>
<dbReference type="EMBL" id="JANQBD010000002">
    <property type="protein sequence ID" value="MCR8630466.1"/>
    <property type="molecule type" value="Genomic_DNA"/>
</dbReference>
<dbReference type="Proteomes" id="UP001300012">
    <property type="component" value="Unassembled WGS sequence"/>
</dbReference>
<reference evidence="1 2" key="1">
    <citation type="submission" date="2022-08" db="EMBL/GenBank/DDBJ databases">
        <title>Paenibacillus endoradicis sp. nov., Paenibacillus radicibacter sp. nov and Paenibacillus pararadicis sp. nov., three cold-adapted plant growth-promoting bacteria isolated from root of Larix gmelinii in Great Khingan.</title>
        <authorList>
            <person name="Xue H."/>
        </authorList>
    </citation>
    <scope>NUCLEOTIDE SEQUENCE [LARGE SCALE GENOMIC DNA]</scope>
    <source>
        <strain evidence="1 2">N5-1-1-5</strain>
    </source>
</reference>
<protein>
    <recommendedName>
        <fullName evidence="3">GapA-binding peptide SR1P</fullName>
    </recommendedName>
</protein>
<accession>A0ABT1YB97</accession>
<evidence type="ECO:0000313" key="1">
    <source>
        <dbReference type="EMBL" id="MCR8630466.1"/>
    </source>
</evidence>
<organism evidence="1 2">
    <name type="scientific">Paenibacillus radicis</name>
    <name type="common">ex Xue et al. 2023</name>
    <dbReference type="NCBI Taxonomy" id="2972489"/>
    <lineage>
        <taxon>Bacteria</taxon>
        <taxon>Bacillati</taxon>
        <taxon>Bacillota</taxon>
        <taxon>Bacilli</taxon>
        <taxon>Bacillales</taxon>
        <taxon>Paenibacillaceae</taxon>
        <taxon>Paenibacillus</taxon>
    </lineage>
</organism>
<gene>
    <name evidence="1" type="ORF">NV381_04520</name>
</gene>
<evidence type="ECO:0000313" key="2">
    <source>
        <dbReference type="Proteomes" id="UP001300012"/>
    </source>
</evidence>
<name>A0ABT1YB97_9BACL</name>
<dbReference type="RefSeq" id="WP_258212076.1">
    <property type="nucleotide sequence ID" value="NZ_JANQBD010000002.1"/>
</dbReference>
<evidence type="ECO:0008006" key="3">
    <source>
        <dbReference type="Google" id="ProtNLM"/>
    </source>
</evidence>
<comment type="caution">
    <text evidence="1">The sequence shown here is derived from an EMBL/GenBank/DDBJ whole genome shotgun (WGS) entry which is preliminary data.</text>
</comment>